<evidence type="ECO:0000313" key="2">
    <source>
        <dbReference type="Proteomes" id="UP001200313"/>
    </source>
</evidence>
<proteinExistence type="predicted"/>
<accession>A0ABS9MA89</accession>
<protein>
    <recommendedName>
        <fullName evidence="3">DNA-binding response regulator</fullName>
    </recommendedName>
</protein>
<name>A0ABS9MA89_9FIRM</name>
<dbReference type="Proteomes" id="UP001200313">
    <property type="component" value="Unassembled WGS sequence"/>
</dbReference>
<organism evidence="1 2">
    <name type="scientific">Intestinimonas massiliensis</name>
    <name type="common">ex Afouda et al. 2020</name>
    <dbReference type="NCBI Taxonomy" id="1673721"/>
    <lineage>
        <taxon>Bacteria</taxon>
        <taxon>Bacillati</taxon>
        <taxon>Bacillota</taxon>
        <taxon>Clostridia</taxon>
        <taxon>Eubacteriales</taxon>
        <taxon>Intestinimonas</taxon>
    </lineage>
</organism>
<sequence length="125" mass="13621">MKKMLFISKNKVLGQGLLAAIKARPELGLEWLPQFSYSEAAIGADVYHADVVILDVMDGAVADQVLELCRTLRGNSAVIQLLLLVRQDHPQVRAMAVGAKQTGLADDFVFYDSSLAYLFAKLAAL</sequence>
<dbReference type="EMBL" id="JAKNJB010000014">
    <property type="protein sequence ID" value="MCG4527279.1"/>
    <property type="molecule type" value="Genomic_DNA"/>
</dbReference>
<comment type="caution">
    <text evidence="1">The sequence shown here is derived from an EMBL/GenBank/DDBJ whole genome shotgun (WGS) entry which is preliminary data.</text>
</comment>
<keyword evidence="2" id="KW-1185">Reference proteome</keyword>
<evidence type="ECO:0000313" key="1">
    <source>
        <dbReference type="EMBL" id="MCG4527279.1"/>
    </source>
</evidence>
<dbReference type="RefSeq" id="WP_238074037.1">
    <property type="nucleotide sequence ID" value="NZ_JAKNJB010000014.1"/>
</dbReference>
<gene>
    <name evidence="1" type="ORF">L0P79_09330</name>
</gene>
<evidence type="ECO:0008006" key="3">
    <source>
        <dbReference type="Google" id="ProtNLM"/>
    </source>
</evidence>
<reference evidence="1 2" key="1">
    <citation type="submission" date="2022-01" db="EMBL/GenBank/DDBJ databases">
        <title>Collection of gut derived symbiotic bacterial strains cultured from healthy donors.</title>
        <authorList>
            <person name="Lin H."/>
            <person name="Kohout C."/>
            <person name="Waligurski E."/>
            <person name="Pamer E.G."/>
        </authorList>
    </citation>
    <scope>NUCLEOTIDE SEQUENCE [LARGE SCALE GENOMIC DNA]</scope>
    <source>
        <strain evidence="1 2">DFI.3.7</strain>
    </source>
</reference>